<sequence length="103" mass="11375">MSDTNTSKQITRLEARVNSESKALWQKAADLQGVTLIDFVIASLQEAAYKVIERHQTLKLSLEDAEAFVEALKHPQKPNDALIAAALRYKQVIQKNGVNDGVA</sequence>
<organism evidence="3 4">
    <name type="scientific">Iningainema tapete BLCC-T55</name>
    <dbReference type="NCBI Taxonomy" id="2748662"/>
    <lineage>
        <taxon>Bacteria</taxon>
        <taxon>Bacillati</taxon>
        <taxon>Cyanobacteriota</taxon>
        <taxon>Cyanophyceae</taxon>
        <taxon>Nostocales</taxon>
        <taxon>Scytonemataceae</taxon>
        <taxon>Iningainema tapete</taxon>
    </lineage>
</organism>
<evidence type="ECO:0000313" key="4">
    <source>
        <dbReference type="Proteomes" id="UP000629098"/>
    </source>
</evidence>
<evidence type="ECO:0000256" key="1">
    <source>
        <dbReference type="ARBA" id="ARBA00022649"/>
    </source>
</evidence>
<dbReference type="InterPro" id="IPR014795">
    <property type="entry name" value="TacA_1-like"/>
</dbReference>
<dbReference type="SUPFAM" id="SSF47598">
    <property type="entry name" value="Ribbon-helix-helix"/>
    <property type="match status" value="1"/>
</dbReference>
<comment type="caution">
    <text evidence="3">The sequence shown here is derived from an EMBL/GenBank/DDBJ whole genome shotgun (WGS) entry which is preliminary data.</text>
</comment>
<dbReference type="AlphaFoldDB" id="A0A8J6XR41"/>
<reference evidence="3" key="1">
    <citation type="submission" date="2020-09" db="EMBL/GenBank/DDBJ databases">
        <title>Iningainema tapete sp. nov. (Scytonemataceae, Cyanobacteria) from greenhouses in central Florida (USA) produces two types of nodularin with biosynthetic potential for microcystin-LR and anabaenopeptins.</title>
        <authorList>
            <person name="Berthold D.E."/>
            <person name="Lefler F.W."/>
            <person name="Huang I.-S."/>
            <person name="Abdulla H."/>
            <person name="Zimba P.V."/>
            <person name="Laughinghouse H.D. IV."/>
        </authorList>
    </citation>
    <scope>NUCLEOTIDE SEQUENCE</scope>
    <source>
        <strain evidence="3">BLCCT55</strain>
    </source>
</reference>
<dbReference type="PANTHER" id="PTHR35401">
    <property type="entry name" value="COPG FAMILY HELIX-TURN-HELIX PROTEIN-RELATED-RELATED"/>
    <property type="match status" value="1"/>
</dbReference>
<dbReference type="GO" id="GO:0006355">
    <property type="term" value="P:regulation of DNA-templated transcription"/>
    <property type="evidence" value="ECO:0007669"/>
    <property type="project" value="InterPro"/>
</dbReference>
<keyword evidence="4" id="KW-1185">Reference proteome</keyword>
<evidence type="ECO:0000256" key="2">
    <source>
        <dbReference type="ARBA" id="ARBA00049988"/>
    </source>
</evidence>
<comment type="similarity">
    <text evidence="2">Belongs to the TacA antitoxin family.</text>
</comment>
<name>A0A8J6XR41_9CYAN</name>
<dbReference type="Pfam" id="PF08681">
    <property type="entry name" value="TacA1"/>
    <property type="match status" value="1"/>
</dbReference>
<keyword evidence="1" id="KW-1277">Toxin-antitoxin system</keyword>
<dbReference type="EMBL" id="JACXAE010000117">
    <property type="protein sequence ID" value="MBD2777701.1"/>
    <property type="molecule type" value="Genomic_DNA"/>
</dbReference>
<dbReference type="Proteomes" id="UP000629098">
    <property type="component" value="Unassembled WGS sequence"/>
</dbReference>
<evidence type="ECO:0000313" key="3">
    <source>
        <dbReference type="EMBL" id="MBD2777701.1"/>
    </source>
</evidence>
<dbReference type="Gene3D" id="1.20.5.780">
    <property type="entry name" value="Single helix bin"/>
    <property type="match status" value="1"/>
</dbReference>
<gene>
    <name evidence="3" type="ORF">ICL16_38095</name>
</gene>
<protein>
    <submittedName>
        <fullName evidence="3">DUF1778 domain-containing protein</fullName>
    </submittedName>
</protein>
<accession>A0A8J6XR41</accession>
<dbReference type="RefSeq" id="WP_190836771.1">
    <property type="nucleotide sequence ID" value="NZ_CAWPPI010000117.1"/>
</dbReference>
<dbReference type="InterPro" id="IPR010985">
    <property type="entry name" value="Ribbon_hlx_hlx"/>
</dbReference>
<proteinExistence type="inferred from homology"/>
<dbReference type="PANTHER" id="PTHR35401:SF2">
    <property type="entry name" value="ABC-TYPE TRANSPORT SYSTEM"/>
    <property type="match status" value="1"/>
</dbReference>